<feature type="domain" description="Type I restriction enzyme HindI endonuclease subunit-like C-terminal" evidence="1">
    <location>
        <begin position="1"/>
        <end position="34"/>
    </location>
</feature>
<dbReference type="Pfam" id="PF11867">
    <property type="entry name" value="T1RH-like_C"/>
    <property type="match status" value="1"/>
</dbReference>
<organism evidence="2 4">
    <name type="scientific">Bacteroides finegoldii</name>
    <dbReference type="NCBI Taxonomy" id="338188"/>
    <lineage>
        <taxon>Bacteria</taxon>
        <taxon>Pseudomonadati</taxon>
        <taxon>Bacteroidota</taxon>
        <taxon>Bacteroidia</taxon>
        <taxon>Bacteroidales</taxon>
        <taxon>Bacteroidaceae</taxon>
        <taxon>Bacteroides</taxon>
    </lineage>
</organism>
<sequence>MRKMIKRLLKKYKYPPEEAANALETVIRQCEQWTDNDDSEPLYQKAPKKYEFPESSSYTIAAEPNIKYNNLSEKNNE</sequence>
<accession>A0A7J4YPK7</accession>
<proteinExistence type="predicted"/>
<protein>
    <submittedName>
        <fullName evidence="2">DUF3387 domain-containing protein</fullName>
    </submittedName>
</protein>
<name>A0A7J4YPK7_9BACE</name>
<evidence type="ECO:0000313" key="3">
    <source>
        <dbReference type="EMBL" id="KAA5258378.1"/>
    </source>
</evidence>
<keyword evidence="5" id="KW-1185">Reference proteome</keyword>
<dbReference type="Proteomes" id="UP000421791">
    <property type="component" value="Unassembled WGS sequence"/>
</dbReference>
<gene>
    <name evidence="3" type="ORF">F2Z09_08250</name>
    <name evidence="2" type="ORF">F2Z22_09000</name>
</gene>
<evidence type="ECO:0000313" key="2">
    <source>
        <dbReference type="EMBL" id="KAA5230556.1"/>
    </source>
</evidence>
<reference evidence="4 5" key="1">
    <citation type="journal article" date="2019" name="Nat. Med.">
        <title>A library of human gut bacterial isolates paired with longitudinal multiomics data enables mechanistic microbiome research.</title>
        <authorList>
            <person name="Poyet M."/>
            <person name="Groussin M."/>
            <person name="Gibbons S.M."/>
            <person name="Avila-Pacheco J."/>
            <person name="Jiang X."/>
            <person name="Kearney S.M."/>
            <person name="Perrotta A.R."/>
            <person name="Berdy B."/>
            <person name="Zhao S."/>
            <person name="Lieberman T.D."/>
            <person name="Swanson P.K."/>
            <person name="Smith M."/>
            <person name="Roesemann S."/>
            <person name="Alexander J.E."/>
            <person name="Rich S.A."/>
            <person name="Livny J."/>
            <person name="Vlamakis H."/>
            <person name="Clish C."/>
            <person name="Bullock K."/>
            <person name="Deik A."/>
            <person name="Scott J."/>
            <person name="Pierce K.A."/>
            <person name="Xavier R.J."/>
            <person name="Alm E.J."/>
        </authorList>
    </citation>
    <scope>NUCLEOTIDE SEQUENCE [LARGE SCALE GENOMIC DNA]</scope>
    <source>
        <strain evidence="3 5">BIOML-A2</strain>
        <strain evidence="2 4">BIOML-A6</strain>
    </source>
</reference>
<dbReference type="EMBL" id="VWAG01000010">
    <property type="protein sequence ID" value="KAA5258378.1"/>
    <property type="molecule type" value="Genomic_DNA"/>
</dbReference>
<dbReference type="InterPro" id="IPR021810">
    <property type="entry name" value="T1RH-like_C"/>
</dbReference>
<comment type="caution">
    <text evidence="2">The sequence shown here is derived from an EMBL/GenBank/DDBJ whole genome shotgun (WGS) entry which is preliminary data.</text>
</comment>
<evidence type="ECO:0000313" key="4">
    <source>
        <dbReference type="Proteomes" id="UP000421791"/>
    </source>
</evidence>
<dbReference type="EMBL" id="VWAK01000011">
    <property type="protein sequence ID" value="KAA5230556.1"/>
    <property type="molecule type" value="Genomic_DNA"/>
</dbReference>
<evidence type="ECO:0000313" key="5">
    <source>
        <dbReference type="Proteomes" id="UP000440198"/>
    </source>
</evidence>
<dbReference type="AlphaFoldDB" id="A0A7J4YPK7"/>
<evidence type="ECO:0000259" key="1">
    <source>
        <dbReference type="Pfam" id="PF11867"/>
    </source>
</evidence>
<dbReference type="Proteomes" id="UP000440198">
    <property type="component" value="Unassembled WGS sequence"/>
</dbReference>